<comment type="caution">
    <text evidence="1">The sequence shown here is derived from an EMBL/GenBank/DDBJ whole genome shotgun (WGS) entry which is preliminary data.</text>
</comment>
<organism evidence="1">
    <name type="scientific">gut metagenome</name>
    <dbReference type="NCBI Taxonomy" id="749906"/>
    <lineage>
        <taxon>unclassified sequences</taxon>
        <taxon>metagenomes</taxon>
        <taxon>organismal metagenomes</taxon>
    </lineage>
</organism>
<dbReference type="EMBL" id="AMCI01000590">
    <property type="protein sequence ID" value="EJX08574.1"/>
    <property type="molecule type" value="Genomic_DNA"/>
</dbReference>
<protein>
    <submittedName>
        <fullName evidence="1">Uncharacterized protein</fullName>
    </submittedName>
</protein>
<reference evidence="1" key="1">
    <citation type="journal article" date="2012" name="PLoS ONE">
        <title>Gene sets for utilization of primary and secondary nutrition supplies in the distal gut of endangered iberian lynx.</title>
        <authorList>
            <person name="Alcaide M."/>
            <person name="Messina E."/>
            <person name="Richter M."/>
            <person name="Bargiela R."/>
            <person name="Peplies J."/>
            <person name="Huws S.A."/>
            <person name="Newbold C.J."/>
            <person name="Golyshin P.N."/>
            <person name="Simon M.A."/>
            <person name="Lopez G."/>
            <person name="Yakimov M.M."/>
            <person name="Ferrer M."/>
        </authorList>
    </citation>
    <scope>NUCLEOTIDE SEQUENCE</scope>
</reference>
<name>J9GM61_9ZZZZ</name>
<evidence type="ECO:0000313" key="1">
    <source>
        <dbReference type="EMBL" id="EJX08574.1"/>
    </source>
</evidence>
<sequence>MGERITALAPMRIGLIHGMGSPNAARRWSSNSLKFCVPANVTMPVSCGRGESSEK</sequence>
<gene>
    <name evidence="1" type="ORF">EVA_03320</name>
</gene>
<dbReference type="AlphaFoldDB" id="J9GM61"/>
<proteinExistence type="predicted"/>
<accession>J9GM61</accession>